<proteinExistence type="predicted"/>
<keyword evidence="2" id="KW-1185">Reference proteome</keyword>
<organism evidence="1 2">
    <name type="scientific">Marasmiellus scandens</name>
    <dbReference type="NCBI Taxonomy" id="2682957"/>
    <lineage>
        <taxon>Eukaryota</taxon>
        <taxon>Fungi</taxon>
        <taxon>Dikarya</taxon>
        <taxon>Basidiomycota</taxon>
        <taxon>Agaricomycotina</taxon>
        <taxon>Agaricomycetes</taxon>
        <taxon>Agaricomycetidae</taxon>
        <taxon>Agaricales</taxon>
        <taxon>Marasmiineae</taxon>
        <taxon>Omphalotaceae</taxon>
        <taxon>Marasmiellus</taxon>
    </lineage>
</organism>
<evidence type="ECO:0000313" key="1">
    <source>
        <dbReference type="EMBL" id="KAK7454586.1"/>
    </source>
</evidence>
<sequence length="71" mass="8027">MIKFKNSDEQSSIGQVPYFFQLHFGKAVYTLAMVSMFSVPDLKLLEDSYGTVYACHYQGEAALLTIDVKKI</sequence>
<dbReference type="EMBL" id="JBANRG010000024">
    <property type="protein sequence ID" value="KAK7454586.1"/>
    <property type="molecule type" value="Genomic_DNA"/>
</dbReference>
<comment type="caution">
    <text evidence="1">The sequence shown here is derived from an EMBL/GenBank/DDBJ whole genome shotgun (WGS) entry which is preliminary data.</text>
</comment>
<accession>A0ABR1JDU6</accession>
<evidence type="ECO:0000313" key="2">
    <source>
        <dbReference type="Proteomes" id="UP001498398"/>
    </source>
</evidence>
<protein>
    <submittedName>
        <fullName evidence="1">Uncharacterized protein</fullName>
    </submittedName>
</protein>
<dbReference type="Proteomes" id="UP001498398">
    <property type="component" value="Unassembled WGS sequence"/>
</dbReference>
<gene>
    <name evidence="1" type="ORF">VKT23_011338</name>
</gene>
<reference evidence="1 2" key="1">
    <citation type="submission" date="2024-01" db="EMBL/GenBank/DDBJ databases">
        <title>A draft genome for the cacao thread blight pathogen Marasmiellus scandens.</title>
        <authorList>
            <person name="Baruah I.K."/>
            <person name="Leung J."/>
            <person name="Bukari Y."/>
            <person name="Amoako-Attah I."/>
            <person name="Meinhardt L.W."/>
            <person name="Bailey B.A."/>
            <person name="Cohen S.P."/>
        </authorList>
    </citation>
    <scope>NUCLEOTIDE SEQUENCE [LARGE SCALE GENOMIC DNA]</scope>
    <source>
        <strain evidence="1 2">GH-19</strain>
    </source>
</reference>
<name>A0ABR1JDU6_9AGAR</name>